<dbReference type="RefSeq" id="WP_038060321.1">
    <property type="nucleotide sequence ID" value="NZ_CP008796.1"/>
</dbReference>
<evidence type="ECO:0000313" key="4">
    <source>
        <dbReference type="Proteomes" id="UP000028481"/>
    </source>
</evidence>
<dbReference type="KEGG" id="tcm:HL41_03795"/>
<dbReference type="GO" id="GO:0019698">
    <property type="term" value="P:D-galacturonate catabolic process"/>
    <property type="evidence" value="ECO:0007669"/>
    <property type="project" value="TreeGrafter"/>
</dbReference>
<dbReference type="PANTHER" id="PTHR30536:SF5">
    <property type="entry name" value="ALTRONATE DEHYDRATASE"/>
    <property type="match status" value="1"/>
</dbReference>
<dbReference type="OrthoDB" id="9804574at2"/>
<dbReference type="FunFam" id="2.30.130.110:FF:000003">
    <property type="entry name" value="D-galactarate dehydratase"/>
    <property type="match status" value="1"/>
</dbReference>
<feature type="domain" description="SAF" evidence="2">
    <location>
        <begin position="15"/>
        <end position="90"/>
    </location>
</feature>
<evidence type="ECO:0000256" key="1">
    <source>
        <dbReference type="ARBA" id="ARBA00023239"/>
    </source>
</evidence>
<dbReference type="Gene3D" id="2.30.130.110">
    <property type="match status" value="1"/>
</dbReference>
<keyword evidence="4" id="KW-1185">Reference proteome</keyword>
<dbReference type="EMBL" id="CP008796">
    <property type="protein sequence ID" value="AIH03968.1"/>
    <property type="molecule type" value="Genomic_DNA"/>
</dbReference>
<dbReference type="InterPro" id="IPR052172">
    <property type="entry name" value="UxaA_altronate/galactarate_dh"/>
</dbReference>
<dbReference type="InterPro" id="IPR013974">
    <property type="entry name" value="SAF"/>
</dbReference>
<reference evidence="3 4" key="1">
    <citation type="journal article" date="2015" name="Genome Announc.">
        <title>Genome Sequence of a Sulfate-Reducing Thermophilic Bacterium, Thermodesulfobacterium commune DSM 2178T (Phylum Thermodesulfobacteria).</title>
        <authorList>
            <person name="Bhatnagar S."/>
            <person name="Badger J.H."/>
            <person name="Madupu R."/>
            <person name="Khouri H.M."/>
            <person name="O'Connor E.M."/>
            <person name="Robb F.T."/>
            <person name="Ward N.L."/>
            <person name="Eisen J.A."/>
        </authorList>
    </citation>
    <scope>NUCLEOTIDE SEQUENCE [LARGE SCALE GENOMIC DNA]</scope>
    <source>
        <strain evidence="3 4">DSM 2178</strain>
    </source>
</reference>
<dbReference type="CDD" id="cd11613">
    <property type="entry name" value="SAF_AH_GD"/>
    <property type="match status" value="1"/>
</dbReference>
<dbReference type="Proteomes" id="UP000028481">
    <property type="component" value="Chromosome"/>
</dbReference>
<protein>
    <submittedName>
        <fullName evidence="3">D-galactarate dehydratase</fullName>
    </submittedName>
</protein>
<keyword evidence="1" id="KW-0456">Lyase</keyword>
<dbReference type="HOGENOM" id="CLU_084161_3_0_0"/>
<evidence type="ECO:0000313" key="3">
    <source>
        <dbReference type="EMBL" id="AIH03968.1"/>
    </source>
</evidence>
<sequence>MTEKRKFAVVINKNDNVATAVKDLSVGEEVYITIDGQEVKITLLSDIKFGHKFAIVDIKKGENVIKYGEVIGRATSDIKKGEHVHVHNIESLRGRGDWKVS</sequence>
<proteinExistence type="predicted"/>
<dbReference type="STRING" id="289377.HL41_03795"/>
<gene>
    <name evidence="3" type="ORF">HL41_03795</name>
</gene>
<dbReference type="AlphaFoldDB" id="A0A075WU96"/>
<evidence type="ECO:0000259" key="2">
    <source>
        <dbReference type="SMART" id="SM00858"/>
    </source>
</evidence>
<name>A0A075WU96_9BACT</name>
<dbReference type="InterPro" id="IPR044144">
    <property type="entry name" value="SAF_UxaA/GarD"/>
</dbReference>
<dbReference type="PaxDb" id="289377-HL41_03795"/>
<dbReference type="eggNOG" id="COG2721">
    <property type="taxonomic scope" value="Bacteria"/>
</dbReference>
<dbReference type="GO" id="GO:0016829">
    <property type="term" value="F:lyase activity"/>
    <property type="evidence" value="ECO:0007669"/>
    <property type="project" value="UniProtKB-KW"/>
</dbReference>
<dbReference type="SMART" id="SM00858">
    <property type="entry name" value="SAF"/>
    <property type="match status" value="1"/>
</dbReference>
<organism evidence="3 4">
    <name type="scientific">Thermodesulfobacterium commune DSM 2178</name>
    <dbReference type="NCBI Taxonomy" id="289377"/>
    <lineage>
        <taxon>Bacteria</taxon>
        <taxon>Pseudomonadati</taxon>
        <taxon>Thermodesulfobacteriota</taxon>
        <taxon>Thermodesulfobacteria</taxon>
        <taxon>Thermodesulfobacteriales</taxon>
        <taxon>Thermodesulfobacteriaceae</taxon>
        <taxon>Thermodesulfobacterium</taxon>
    </lineage>
</organism>
<dbReference type="PANTHER" id="PTHR30536">
    <property type="entry name" value="ALTRONATE/GALACTARATE DEHYDRATASE"/>
    <property type="match status" value="1"/>
</dbReference>
<dbReference type="Pfam" id="PF08666">
    <property type="entry name" value="SAF"/>
    <property type="match status" value="1"/>
</dbReference>
<accession>A0A075WU96</accession>